<dbReference type="InterPro" id="IPR036388">
    <property type="entry name" value="WH-like_DNA-bd_sf"/>
</dbReference>
<evidence type="ECO:0000256" key="2">
    <source>
        <dbReference type="ARBA" id="ARBA00023015"/>
    </source>
</evidence>
<dbReference type="PRINTS" id="PR00039">
    <property type="entry name" value="HTHLYSR"/>
</dbReference>
<dbReference type="GO" id="GO:0003700">
    <property type="term" value="F:DNA-binding transcription factor activity"/>
    <property type="evidence" value="ECO:0007669"/>
    <property type="project" value="InterPro"/>
</dbReference>
<dbReference type="PANTHER" id="PTHR30346">
    <property type="entry name" value="TRANSCRIPTIONAL DUAL REGULATOR HCAR-RELATED"/>
    <property type="match status" value="1"/>
</dbReference>
<keyword evidence="4" id="KW-0804">Transcription</keyword>
<proteinExistence type="inferred from homology"/>
<dbReference type="PROSITE" id="PS50931">
    <property type="entry name" value="HTH_LYSR"/>
    <property type="match status" value="1"/>
</dbReference>
<sequence length="306" mass="35277">MSNQIEYRHIRYFLAVAETLHFRKAAEKLYISQPGLTRQIKNMEDDLGVKLFDRHNRKVELTKTGEYLRKELTRNLNELTEILDFAKLVNNGIEGNLNFGYVGSAMKKIIPQLLLRLKEEYENVVFNLKEMNNQQQIEQLLSNEIDVGFVRLDRVPTGLGICEVLKEPFCLVLPIEHPLNSDNFKSLIQLEKEPFIMFDSSDSPSYYEKVMQLFDDSGFSPIVSHSTIHAASIYSLVENGLGISIVPASLTLTDNKKVKFIVLDKMTQRTSLSVIWNKNNKNPSLQHLLKFIEENLRKITKEKLTN</sequence>
<evidence type="ECO:0000256" key="4">
    <source>
        <dbReference type="ARBA" id="ARBA00023163"/>
    </source>
</evidence>
<feature type="domain" description="HTH lysR-type" evidence="5">
    <location>
        <begin position="5"/>
        <end position="62"/>
    </location>
</feature>
<dbReference type="RefSeq" id="WP_068448579.1">
    <property type="nucleotide sequence ID" value="NZ_CP150660.1"/>
</dbReference>
<comment type="similarity">
    <text evidence="1">Belongs to the LysR transcriptional regulatory family.</text>
</comment>
<dbReference type="FunFam" id="1.10.10.10:FF:000001">
    <property type="entry name" value="LysR family transcriptional regulator"/>
    <property type="match status" value="1"/>
</dbReference>
<dbReference type="PANTHER" id="PTHR30346:SF0">
    <property type="entry name" value="HCA OPERON TRANSCRIPTIONAL ACTIVATOR HCAR"/>
    <property type="match status" value="1"/>
</dbReference>
<keyword evidence="2" id="KW-0805">Transcription regulation</keyword>
<dbReference type="STRING" id="1333662.LPB303_04830"/>
<keyword evidence="3" id="KW-0238">DNA-binding</keyword>
<evidence type="ECO:0000256" key="1">
    <source>
        <dbReference type="ARBA" id="ARBA00009437"/>
    </source>
</evidence>
<dbReference type="SUPFAM" id="SSF53850">
    <property type="entry name" value="Periplasmic binding protein-like II"/>
    <property type="match status" value="1"/>
</dbReference>
<dbReference type="Pfam" id="PF00126">
    <property type="entry name" value="HTH_1"/>
    <property type="match status" value="1"/>
</dbReference>
<dbReference type="Gene3D" id="1.10.10.10">
    <property type="entry name" value="Winged helix-like DNA-binding domain superfamily/Winged helix DNA-binding domain"/>
    <property type="match status" value="1"/>
</dbReference>
<dbReference type="EMBL" id="LVWE01000010">
    <property type="protein sequence ID" value="OAD45619.1"/>
    <property type="molecule type" value="Genomic_DNA"/>
</dbReference>
<name>A0A176TCY3_9FLAO</name>
<evidence type="ECO:0000313" key="7">
    <source>
        <dbReference type="Proteomes" id="UP000076923"/>
    </source>
</evidence>
<evidence type="ECO:0000313" key="6">
    <source>
        <dbReference type="EMBL" id="OAD45619.1"/>
    </source>
</evidence>
<reference evidence="6 7" key="1">
    <citation type="submission" date="2016-02" db="EMBL/GenBank/DDBJ databases">
        <title>Draft genome sequence of Polaribacter atrinae KACC17473.</title>
        <authorList>
            <person name="Shin S.-K."/>
            <person name="Yi H."/>
        </authorList>
    </citation>
    <scope>NUCLEOTIDE SEQUENCE [LARGE SCALE GENOMIC DNA]</scope>
    <source>
        <strain evidence="6 7">KACC 17473</strain>
    </source>
</reference>
<dbReference type="Proteomes" id="UP000076923">
    <property type="component" value="Unassembled WGS sequence"/>
</dbReference>
<dbReference type="Gene3D" id="3.40.190.10">
    <property type="entry name" value="Periplasmic binding protein-like II"/>
    <property type="match status" value="2"/>
</dbReference>
<keyword evidence="7" id="KW-1185">Reference proteome</keyword>
<organism evidence="6 7">
    <name type="scientific">Polaribacter atrinae</name>
    <dbReference type="NCBI Taxonomy" id="1333662"/>
    <lineage>
        <taxon>Bacteria</taxon>
        <taxon>Pseudomonadati</taxon>
        <taxon>Bacteroidota</taxon>
        <taxon>Flavobacteriia</taxon>
        <taxon>Flavobacteriales</taxon>
        <taxon>Flavobacteriaceae</taxon>
    </lineage>
</organism>
<dbReference type="GO" id="GO:0032993">
    <property type="term" value="C:protein-DNA complex"/>
    <property type="evidence" value="ECO:0007669"/>
    <property type="project" value="TreeGrafter"/>
</dbReference>
<comment type="caution">
    <text evidence="6">The sequence shown here is derived from an EMBL/GenBank/DDBJ whole genome shotgun (WGS) entry which is preliminary data.</text>
</comment>
<dbReference type="OrthoDB" id="9803735at2"/>
<accession>A0A176TCY3</accession>
<evidence type="ECO:0000256" key="3">
    <source>
        <dbReference type="ARBA" id="ARBA00023125"/>
    </source>
</evidence>
<gene>
    <name evidence="6" type="ORF">LPB303_04830</name>
</gene>
<dbReference type="Pfam" id="PF03466">
    <property type="entry name" value="LysR_substrate"/>
    <property type="match status" value="1"/>
</dbReference>
<dbReference type="GO" id="GO:0003677">
    <property type="term" value="F:DNA binding"/>
    <property type="evidence" value="ECO:0007669"/>
    <property type="project" value="UniProtKB-KW"/>
</dbReference>
<dbReference type="InterPro" id="IPR000847">
    <property type="entry name" value="LysR_HTH_N"/>
</dbReference>
<dbReference type="SUPFAM" id="SSF46785">
    <property type="entry name" value="Winged helix' DNA-binding domain"/>
    <property type="match status" value="1"/>
</dbReference>
<dbReference type="InterPro" id="IPR036390">
    <property type="entry name" value="WH_DNA-bd_sf"/>
</dbReference>
<dbReference type="AlphaFoldDB" id="A0A176TCY3"/>
<dbReference type="InterPro" id="IPR005119">
    <property type="entry name" value="LysR_subst-bd"/>
</dbReference>
<protein>
    <submittedName>
        <fullName evidence="6">Transcriptional regulator</fullName>
    </submittedName>
</protein>
<evidence type="ECO:0000259" key="5">
    <source>
        <dbReference type="PROSITE" id="PS50931"/>
    </source>
</evidence>